<gene>
    <name evidence="1" type="ORF">J2782_003301</name>
</gene>
<reference evidence="1 2" key="1">
    <citation type="submission" date="2023-07" db="EMBL/GenBank/DDBJ databases">
        <title>Sorghum-associated microbial communities from plants grown in Nebraska, USA.</title>
        <authorList>
            <person name="Schachtman D."/>
        </authorList>
    </citation>
    <scope>NUCLEOTIDE SEQUENCE [LARGE SCALE GENOMIC DNA]</scope>
    <source>
        <strain evidence="1 2">DS1730</strain>
    </source>
</reference>
<evidence type="ECO:0000313" key="2">
    <source>
        <dbReference type="Proteomes" id="UP001184614"/>
    </source>
</evidence>
<dbReference type="Proteomes" id="UP001184614">
    <property type="component" value="Unassembled WGS sequence"/>
</dbReference>
<protein>
    <submittedName>
        <fullName evidence="1">Uncharacterized protein</fullName>
    </submittedName>
</protein>
<organism evidence="1 2">
    <name type="scientific">Brucella pseudogrignonensis</name>
    <dbReference type="NCBI Taxonomy" id="419475"/>
    <lineage>
        <taxon>Bacteria</taxon>
        <taxon>Pseudomonadati</taxon>
        <taxon>Pseudomonadota</taxon>
        <taxon>Alphaproteobacteria</taxon>
        <taxon>Hyphomicrobiales</taxon>
        <taxon>Brucellaceae</taxon>
        <taxon>Brucella/Ochrobactrum group</taxon>
        <taxon>Brucella</taxon>
    </lineage>
</organism>
<dbReference type="EMBL" id="JAVDQT010000006">
    <property type="protein sequence ID" value="MDR6433555.1"/>
    <property type="molecule type" value="Genomic_DNA"/>
</dbReference>
<accession>A0ABU1MBY2</accession>
<proteinExistence type="predicted"/>
<evidence type="ECO:0000313" key="1">
    <source>
        <dbReference type="EMBL" id="MDR6433555.1"/>
    </source>
</evidence>
<keyword evidence="2" id="KW-1185">Reference proteome</keyword>
<sequence length="73" mass="7838">MTVLVHAQPCHGGGYGKAFLFLELHSFFGSAGTLWECFHAASDVTSLHPGLSIFGPFGNRSDAFKVIRTNALV</sequence>
<comment type="caution">
    <text evidence="1">The sequence shown here is derived from an EMBL/GenBank/DDBJ whole genome shotgun (WGS) entry which is preliminary data.</text>
</comment>
<name>A0ABU1MBY2_9HYPH</name>